<feature type="region of interest" description="Disordered" evidence="1">
    <location>
        <begin position="1"/>
        <end position="49"/>
    </location>
</feature>
<reference evidence="3" key="1">
    <citation type="submission" date="2013-12" db="EMBL/GenBank/DDBJ databases">
        <title>The Genome Sequence of Aphanomyces astaci APO3.</title>
        <authorList>
            <consortium name="The Broad Institute Genomics Platform"/>
            <person name="Russ C."/>
            <person name="Tyler B."/>
            <person name="van West P."/>
            <person name="Dieguez-Uribeondo J."/>
            <person name="Young S.K."/>
            <person name="Zeng Q."/>
            <person name="Gargeya S."/>
            <person name="Fitzgerald M."/>
            <person name="Abouelleil A."/>
            <person name="Alvarado L."/>
            <person name="Chapman S.B."/>
            <person name="Gainer-Dewar J."/>
            <person name="Goldberg J."/>
            <person name="Griggs A."/>
            <person name="Gujja S."/>
            <person name="Hansen M."/>
            <person name="Howarth C."/>
            <person name="Imamovic A."/>
            <person name="Ireland A."/>
            <person name="Larimer J."/>
            <person name="McCowan C."/>
            <person name="Murphy C."/>
            <person name="Pearson M."/>
            <person name="Poon T.W."/>
            <person name="Priest M."/>
            <person name="Roberts A."/>
            <person name="Saif S."/>
            <person name="Shea T."/>
            <person name="Sykes S."/>
            <person name="Wortman J."/>
            <person name="Nusbaum C."/>
            <person name="Birren B."/>
        </authorList>
    </citation>
    <scope>NUCLEOTIDE SEQUENCE [LARGE SCALE GENOMIC DNA]</scope>
    <source>
        <strain evidence="3">APO3</strain>
    </source>
</reference>
<dbReference type="AlphaFoldDB" id="W4GP46"/>
<organism evidence="3">
    <name type="scientific">Aphanomyces astaci</name>
    <name type="common">Crayfish plague agent</name>
    <dbReference type="NCBI Taxonomy" id="112090"/>
    <lineage>
        <taxon>Eukaryota</taxon>
        <taxon>Sar</taxon>
        <taxon>Stramenopiles</taxon>
        <taxon>Oomycota</taxon>
        <taxon>Saprolegniomycetes</taxon>
        <taxon>Saprolegniales</taxon>
        <taxon>Verrucalvaceae</taxon>
        <taxon>Aphanomyces</taxon>
    </lineage>
</organism>
<dbReference type="STRING" id="112090.W4GP46"/>
<feature type="compositionally biased region" description="Polar residues" evidence="1">
    <location>
        <begin position="239"/>
        <end position="251"/>
    </location>
</feature>
<dbReference type="SMART" id="SM00717">
    <property type="entry name" value="SANT"/>
    <property type="match status" value="2"/>
</dbReference>
<dbReference type="InterPro" id="IPR001005">
    <property type="entry name" value="SANT/Myb"/>
</dbReference>
<dbReference type="GeneID" id="20807997"/>
<feature type="region of interest" description="Disordered" evidence="1">
    <location>
        <begin position="239"/>
        <end position="324"/>
    </location>
</feature>
<proteinExistence type="predicted"/>
<gene>
    <name evidence="3" type="ORF">H257_06001</name>
</gene>
<dbReference type="RefSeq" id="XP_009829358.1">
    <property type="nucleotide sequence ID" value="XM_009831056.1"/>
</dbReference>
<dbReference type="CDD" id="cd00167">
    <property type="entry name" value="SANT"/>
    <property type="match status" value="2"/>
</dbReference>
<accession>W4GP46</accession>
<evidence type="ECO:0000313" key="3">
    <source>
        <dbReference type="EMBL" id="ETV81500.1"/>
    </source>
</evidence>
<dbReference type="VEuPathDB" id="FungiDB:H257_06001"/>
<protein>
    <recommendedName>
        <fullName evidence="2">Myb-like domain-containing protein</fullName>
    </recommendedName>
</protein>
<sequence length="365" mass="39180">MKSQRDDLPAAKTSGGRGSSHRKLDTDMAISHEKPPLKAMDNPEPARGWTSDEHLRFLDGLELHGTSQHLRGDDDGSTPWISIAAHVQTRNESETKEHGERYLHALLTQSLLATKGQGGSTTWTADEDAVFEAELAKWIHTPHAWTKIAMQLPGKTVYDVMDRYDTLLRDLSAIESGVTPPPIADMHDANMTLICSIANAHGNHVLFDVFKDAYDNPCSAEIATYVASAVVGMVAATSAGTTNGDSAQSATLVKRGRPKGKVAKPLATMGMKKKPPPFKAKKSPKRKKSNGGGLASHRQTTTHHQNQHAPPPSRGGNFASTSGGALGLTLPPLFDGKMLPGPGMLLLTPGRLNRTDDAPPLHRTA</sequence>
<feature type="domain" description="Myb-like" evidence="2">
    <location>
        <begin position="49"/>
        <end position="103"/>
    </location>
</feature>
<evidence type="ECO:0000256" key="1">
    <source>
        <dbReference type="SAM" id="MobiDB-lite"/>
    </source>
</evidence>
<dbReference type="PANTHER" id="PTHR44042:SF67">
    <property type="entry name" value="MYB-LIKE PROTEIN I"/>
    <property type="match status" value="1"/>
</dbReference>
<dbReference type="Pfam" id="PF00249">
    <property type="entry name" value="Myb_DNA-binding"/>
    <property type="match status" value="1"/>
</dbReference>
<dbReference type="InterPro" id="IPR009057">
    <property type="entry name" value="Homeodomain-like_sf"/>
</dbReference>
<evidence type="ECO:0000259" key="2">
    <source>
        <dbReference type="PROSITE" id="PS50090"/>
    </source>
</evidence>
<feature type="compositionally biased region" description="Basic residues" evidence="1">
    <location>
        <begin position="271"/>
        <end position="289"/>
    </location>
</feature>
<dbReference type="PANTHER" id="PTHR44042">
    <property type="entry name" value="DUPLICATED HOMEODOMAIN-LIKE SUPERFAMILY PROTEIN-RELATED"/>
    <property type="match status" value="1"/>
</dbReference>
<dbReference type="EMBL" id="KI913124">
    <property type="protein sequence ID" value="ETV81500.1"/>
    <property type="molecule type" value="Genomic_DNA"/>
</dbReference>
<dbReference type="PROSITE" id="PS50090">
    <property type="entry name" value="MYB_LIKE"/>
    <property type="match status" value="2"/>
</dbReference>
<name>W4GP46_APHAT</name>
<feature type="compositionally biased region" description="Basic and acidic residues" evidence="1">
    <location>
        <begin position="22"/>
        <end position="36"/>
    </location>
</feature>
<feature type="domain" description="Myb-like" evidence="2">
    <location>
        <begin position="123"/>
        <end position="168"/>
    </location>
</feature>
<dbReference type="Gene3D" id="1.10.10.60">
    <property type="entry name" value="Homeodomain-like"/>
    <property type="match status" value="2"/>
</dbReference>
<dbReference type="SUPFAM" id="SSF46689">
    <property type="entry name" value="Homeodomain-like"/>
    <property type="match status" value="1"/>
</dbReference>
<dbReference type="OrthoDB" id="118550at2759"/>